<dbReference type="GO" id="GO:0005829">
    <property type="term" value="C:cytosol"/>
    <property type="evidence" value="ECO:0000318"/>
    <property type="project" value="GO_Central"/>
</dbReference>
<dbReference type="InterPro" id="IPR032710">
    <property type="entry name" value="NTF2-like_dom_sf"/>
</dbReference>
<feature type="compositionally biased region" description="Polar residues" evidence="3">
    <location>
        <begin position="169"/>
        <end position="183"/>
    </location>
</feature>
<dbReference type="FunFam" id="3.10.450.50:FF:000003">
    <property type="entry name" value="Nuclear transport factor 2 family protein"/>
    <property type="match status" value="1"/>
</dbReference>
<keyword evidence="7" id="KW-1185">Reference proteome</keyword>
<dbReference type="Pfam" id="PF02136">
    <property type="entry name" value="NTF2"/>
    <property type="match status" value="1"/>
</dbReference>
<dbReference type="InterPro" id="IPR039539">
    <property type="entry name" value="Ras_GTPase_bind_prot"/>
</dbReference>
<dbReference type="SMART" id="SM00360">
    <property type="entry name" value="RRM"/>
    <property type="match status" value="1"/>
</dbReference>
<feature type="domain" description="NTF2" evidence="5">
    <location>
        <begin position="15"/>
        <end position="131"/>
    </location>
</feature>
<dbReference type="SUPFAM" id="SSF54427">
    <property type="entry name" value="NTF2-like"/>
    <property type="match status" value="1"/>
</dbReference>
<dbReference type="PANTHER" id="PTHR10693:SF85">
    <property type="entry name" value="G3BP-LIKE PROTEIN"/>
    <property type="match status" value="1"/>
</dbReference>
<dbReference type="PROSITE" id="PS50102">
    <property type="entry name" value="RRM"/>
    <property type="match status" value="1"/>
</dbReference>
<dbReference type="CDD" id="cd00780">
    <property type="entry name" value="NTF2"/>
    <property type="match status" value="1"/>
</dbReference>
<evidence type="ECO:0000313" key="6">
    <source>
        <dbReference type="EMBL" id="EOY01679.1"/>
    </source>
</evidence>
<dbReference type="PROSITE" id="PS50177">
    <property type="entry name" value="NTF2_DOMAIN"/>
    <property type="match status" value="1"/>
</dbReference>
<evidence type="ECO:0000259" key="5">
    <source>
        <dbReference type="PROSITE" id="PS50177"/>
    </source>
</evidence>
<evidence type="ECO:0000259" key="4">
    <source>
        <dbReference type="PROSITE" id="PS50102"/>
    </source>
</evidence>
<dbReference type="OMA" id="EPDQVHR"/>
<dbReference type="Gene3D" id="3.10.450.50">
    <property type="match status" value="1"/>
</dbReference>
<dbReference type="Proteomes" id="UP000026915">
    <property type="component" value="Chromosome 2"/>
</dbReference>
<organism evidence="6 7">
    <name type="scientific">Theobroma cacao</name>
    <name type="common">Cacao</name>
    <name type="synonym">Cocoa</name>
    <dbReference type="NCBI Taxonomy" id="3641"/>
    <lineage>
        <taxon>Eukaryota</taxon>
        <taxon>Viridiplantae</taxon>
        <taxon>Streptophyta</taxon>
        <taxon>Embryophyta</taxon>
        <taxon>Tracheophyta</taxon>
        <taxon>Spermatophyta</taxon>
        <taxon>Magnoliopsida</taxon>
        <taxon>eudicotyledons</taxon>
        <taxon>Gunneridae</taxon>
        <taxon>Pentapetalae</taxon>
        <taxon>rosids</taxon>
        <taxon>malvids</taxon>
        <taxon>Malvales</taxon>
        <taxon>Malvaceae</taxon>
        <taxon>Byttnerioideae</taxon>
        <taxon>Theobroma</taxon>
    </lineage>
</organism>
<dbReference type="InterPro" id="IPR012677">
    <property type="entry name" value="Nucleotide-bd_a/b_plait_sf"/>
</dbReference>
<evidence type="ECO:0000256" key="3">
    <source>
        <dbReference type="SAM" id="MobiDB-lite"/>
    </source>
</evidence>
<dbReference type="AlphaFoldDB" id="A0A061EHD6"/>
<evidence type="ECO:0000313" key="7">
    <source>
        <dbReference type="Proteomes" id="UP000026915"/>
    </source>
</evidence>
<dbReference type="eggNOG" id="KOG0116">
    <property type="taxonomic scope" value="Eukaryota"/>
</dbReference>
<dbReference type="InterPro" id="IPR035979">
    <property type="entry name" value="RBD_domain_sf"/>
</dbReference>
<dbReference type="EMBL" id="CM001880">
    <property type="protein sequence ID" value="EOY01679.1"/>
    <property type="molecule type" value="Genomic_DNA"/>
</dbReference>
<keyword evidence="1 2" id="KW-0694">RNA-binding</keyword>
<feature type="domain" description="RRM" evidence="4">
    <location>
        <begin position="294"/>
        <end position="371"/>
    </location>
</feature>
<dbReference type="Pfam" id="PF00076">
    <property type="entry name" value="RRM_1"/>
    <property type="match status" value="1"/>
</dbReference>
<dbReference type="InParanoid" id="A0A061EHD6"/>
<feature type="region of interest" description="Disordered" evidence="3">
    <location>
        <begin position="368"/>
        <end position="438"/>
    </location>
</feature>
<protein>
    <submittedName>
        <fullName evidence="6">Nuclear transport factor 2 family protein with RNA binding domain, putative isoform 1</fullName>
    </submittedName>
</protein>
<dbReference type="InterPro" id="IPR002075">
    <property type="entry name" value="NTF2_dom"/>
</dbReference>
<dbReference type="PANTHER" id="PTHR10693">
    <property type="entry name" value="RAS GTPASE-ACTIVATING PROTEIN-BINDING PROTEIN"/>
    <property type="match status" value="1"/>
</dbReference>
<evidence type="ECO:0000256" key="1">
    <source>
        <dbReference type="ARBA" id="ARBA00022884"/>
    </source>
</evidence>
<dbReference type="GO" id="GO:0003729">
    <property type="term" value="F:mRNA binding"/>
    <property type="evidence" value="ECO:0000318"/>
    <property type="project" value="GO_Central"/>
</dbReference>
<feature type="compositionally biased region" description="Low complexity" evidence="3">
    <location>
        <begin position="269"/>
        <end position="280"/>
    </location>
</feature>
<reference evidence="6 7" key="1">
    <citation type="journal article" date="2013" name="Genome Biol.">
        <title>The genome sequence of the most widely cultivated cacao type and its use to identify candidate genes regulating pod color.</title>
        <authorList>
            <person name="Motamayor J.C."/>
            <person name="Mockaitis K."/>
            <person name="Schmutz J."/>
            <person name="Haiminen N."/>
            <person name="Iii D.L."/>
            <person name="Cornejo O."/>
            <person name="Findley S.D."/>
            <person name="Zheng P."/>
            <person name="Utro F."/>
            <person name="Royaert S."/>
            <person name="Saski C."/>
            <person name="Jenkins J."/>
            <person name="Podicheti R."/>
            <person name="Zhao M."/>
            <person name="Scheffler B.E."/>
            <person name="Stack J.C."/>
            <person name="Feltus F.A."/>
            <person name="Mustiga G.M."/>
            <person name="Amores F."/>
            <person name="Phillips W."/>
            <person name="Marelli J.P."/>
            <person name="May G.D."/>
            <person name="Shapiro H."/>
            <person name="Ma J."/>
            <person name="Bustamante C.D."/>
            <person name="Schnell R.J."/>
            <person name="Main D."/>
            <person name="Gilbert D."/>
            <person name="Parida L."/>
            <person name="Kuhn D.N."/>
        </authorList>
    </citation>
    <scope>NUCLEOTIDE SEQUENCE [LARGE SCALE GENOMIC DNA]</scope>
    <source>
        <strain evidence="7">cv. Matina 1-6</strain>
    </source>
</reference>
<feature type="region of interest" description="Disordered" evidence="3">
    <location>
        <begin position="169"/>
        <end position="233"/>
    </location>
</feature>
<dbReference type="FunCoup" id="A0A061EHD6">
    <property type="interactions" value="2667"/>
</dbReference>
<dbReference type="Gene3D" id="3.30.70.330">
    <property type="match status" value="1"/>
</dbReference>
<sequence>MTTHSDPSASDPQMIGNAFVKQFYTILHKEPAQAYKFYLDLSVLSRPGPDGVMKTVTSLKEINELLLSLDYQSYRAEISFADAQFSYANGLIVLVTGFLIGKNDVRRKFTQSFFLAPQEGGYYVSNDVFRYVDDNEQVGVANNDVDESTQAALSPEPELTHVPKNAVANHTTVPSDNSGNSGKEVSHPLENGKVSVSENEVVAEQIVSSSEESQYDSHPASQTASPKIQDDAPKKSYLSVVHALTKNSAPFIVRAPPPKPKPMEQSRRAAAPEASAPKSNKALEKNNDVSGMNTSIFVANLPMNATEELLGEIFTKFGPIKPNGIQVRSFKDNKNCFGFVEFESATSVQSAVMASPITIGNRKANIEEKRGSNNGVKPGRGAYRDENGYQNDNFRGRRNFSGGRNFGKTERGEFSGQTRGSAGRNGDTNRKIYQNGGQRVAHQTQTDIRKTELTLSCFLWVIQIWNKDWISRSYPSNGLMSLMKVWIPSHQCCGKLIHPLRRLEQIKPCRIHHQIVIILVPIDFHGWQALLLLLYITVSRLLL</sequence>
<dbReference type="InterPro" id="IPR018222">
    <property type="entry name" value="Nuclear_transport_factor_2_euk"/>
</dbReference>
<name>A0A061EHD6_THECC</name>
<dbReference type="SUPFAM" id="SSF54928">
    <property type="entry name" value="RNA-binding domain, RBD"/>
    <property type="match status" value="1"/>
</dbReference>
<dbReference type="Gramene" id="EOY01679">
    <property type="protein sequence ID" value="EOY01679"/>
    <property type="gene ID" value="TCM_011521"/>
</dbReference>
<evidence type="ECO:0000256" key="2">
    <source>
        <dbReference type="PROSITE-ProRule" id="PRU00176"/>
    </source>
</evidence>
<accession>A0A061EHD6</accession>
<dbReference type="InterPro" id="IPR000504">
    <property type="entry name" value="RRM_dom"/>
</dbReference>
<gene>
    <name evidence="6" type="ORF">TCM_011521</name>
</gene>
<feature type="region of interest" description="Disordered" evidence="3">
    <location>
        <begin position="251"/>
        <end position="287"/>
    </location>
</feature>
<proteinExistence type="predicted"/>